<keyword evidence="3" id="KW-1185">Reference proteome</keyword>
<dbReference type="InterPro" id="IPR001611">
    <property type="entry name" value="Leu-rich_rpt"/>
</dbReference>
<dbReference type="PROSITE" id="PS51450">
    <property type="entry name" value="LRR"/>
    <property type="match status" value="1"/>
</dbReference>
<dbReference type="Gene3D" id="3.80.10.10">
    <property type="entry name" value="Ribonuclease Inhibitor"/>
    <property type="match status" value="1"/>
</dbReference>
<dbReference type="PANTHER" id="PTHR24112:SF66">
    <property type="entry name" value="LEUCINE-RICH REPEAT, ISOFORM F"/>
    <property type="match status" value="1"/>
</dbReference>
<sequence>MSLSSAARTISQKEREFVTLQIHKFNQNPQKISWIRKKKTKNGKFKRIEDRILVVTKFWVFTLGKQRKSLSKKVCRSAHLFDLKKIVRKAADNIILKFKDFEIDLHTAESDEFLKIILTNYYRLVHGFPENEIFEFETEDNNFPSLESSKSGISGNFIRTYKAWCSYSQIEADDFLIESIKTRYYNTKDSIEDRTLDLSVVSLFRSKKIPISHFLPIVKTLSTNIYFEKLIISRIKNKKLLTIFSDILDKLPQLKQLTVSDLNTSEGFTKLGGMLNKDPISITHLDLSGNRISEKEILNLSKGLLGLQSGLKYLDLSRSKLSVNSTCKIIEVLKENLRHHSIEHLNLSRCKMSQNGTNLLGDFFETIKSTTQLTRLELAFCHLNLEKIVDLIIKYYSRTTLNYLNLSGVKTMSTVFENAQQSQVLRELILDDCRIGDSGLILLCEAIYKYSTLEVLSISRNFSKNTTSTCREKISLLFSHPTLKYLRIRGTPKRNLGVTFDTSDNFFGPLKTNNKLIGLDLSYNFMGENCFITLVDMLSNTNSIISLYFDQNNLTKTAIKKLQQSFERNHKICDIKWPGSDVAQLIKNAKKKERNEILNEIEELQELIVYAISKNRNNNKIIPIKIIDDEIELEIKRKGLNLTAFNKKSGKTFNKMKSSSININSSQKNNIETGETITSEELTEEKINEDEENYISSDDSNDNDGEEDENQNNKLINKHSQLKRNRTRRLTASIEFNEMALPSRVKNSKKDRFNQTNLEENLSENSEEFSD</sequence>
<feature type="region of interest" description="Disordered" evidence="1">
    <location>
        <begin position="743"/>
        <end position="771"/>
    </location>
</feature>
<dbReference type="InterPro" id="IPR032675">
    <property type="entry name" value="LRR_dom_sf"/>
</dbReference>
<dbReference type="Pfam" id="PF13516">
    <property type="entry name" value="LRR_6"/>
    <property type="match status" value="2"/>
</dbReference>
<name>A0ABQ8ZA35_9EUKA</name>
<feature type="compositionally biased region" description="Basic residues" evidence="1">
    <location>
        <begin position="716"/>
        <end position="726"/>
    </location>
</feature>
<gene>
    <name evidence="2" type="ORF">M0813_13000</name>
</gene>
<dbReference type="SUPFAM" id="SSF52047">
    <property type="entry name" value="RNI-like"/>
    <property type="match status" value="1"/>
</dbReference>
<evidence type="ECO:0000256" key="1">
    <source>
        <dbReference type="SAM" id="MobiDB-lite"/>
    </source>
</evidence>
<dbReference type="EMBL" id="JAOAOG010000028">
    <property type="protein sequence ID" value="KAJ6253587.1"/>
    <property type="molecule type" value="Genomic_DNA"/>
</dbReference>
<dbReference type="PANTHER" id="PTHR24112">
    <property type="entry name" value="LEUCINE-RICH REPEAT, ISOFORM F-RELATED"/>
    <property type="match status" value="1"/>
</dbReference>
<feature type="compositionally biased region" description="Acidic residues" evidence="1">
    <location>
        <begin position="681"/>
        <end position="710"/>
    </location>
</feature>
<feature type="region of interest" description="Disordered" evidence="1">
    <location>
        <begin position="664"/>
        <end position="726"/>
    </location>
</feature>
<organism evidence="2 3">
    <name type="scientific">Anaeramoeba flamelloides</name>
    <dbReference type="NCBI Taxonomy" id="1746091"/>
    <lineage>
        <taxon>Eukaryota</taxon>
        <taxon>Metamonada</taxon>
        <taxon>Anaeramoebidae</taxon>
        <taxon>Anaeramoeba</taxon>
    </lineage>
</organism>
<dbReference type="InterPro" id="IPR051279">
    <property type="entry name" value="PP1-Reg/Actin-Interact_Protein"/>
</dbReference>
<comment type="caution">
    <text evidence="2">The sequence shown here is derived from an EMBL/GenBank/DDBJ whole genome shotgun (WGS) entry which is preliminary data.</text>
</comment>
<proteinExistence type="predicted"/>
<reference evidence="2" key="1">
    <citation type="submission" date="2022-08" db="EMBL/GenBank/DDBJ databases">
        <title>Novel sulfate-reducing endosymbionts in the free-living metamonad Anaeramoeba.</title>
        <authorList>
            <person name="Jerlstrom-Hultqvist J."/>
            <person name="Cepicka I."/>
            <person name="Gallot-Lavallee L."/>
            <person name="Salas-Leiva D."/>
            <person name="Curtis B.A."/>
            <person name="Zahonova K."/>
            <person name="Pipaliya S."/>
            <person name="Dacks J."/>
            <person name="Roger A.J."/>
        </authorList>
    </citation>
    <scope>NUCLEOTIDE SEQUENCE</scope>
    <source>
        <strain evidence="2">Schooner1</strain>
    </source>
</reference>
<dbReference type="Proteomes" id="UP001150062">
    <property type="component" value="Unassembled WGS sequence"/>
</dbReference>
<protein>
    <submittedName>
        <fullName evidence="2">Leucine-rich repeat</fullName>
    </submittedName>
</protein>
<evidence type="ECO:0000313" key="2">
    <source>
        <dbReference type="EMBL" id="KAJ6253587.1"/>
    </source>
</evidence>
<accession>A0ABQ8ZA35</accession>
<feature type="compositionally biased region" description="Acidic residues" evidence="1">
    <location>
        <begin position="761"/>
        <end position="771"/>
    </location>
</feature>
<evidence type="ECO:0000313" key="3">
    <source>
        <dbReference type="Proteomes" id="UP001150062"/>
    </source>
</evidence>